<feature type="disulfide bond" evidence="7">
    <location>
        <begin position="111"/>
        <end position="129"/>
    </location>
</feature>
<keyword evidence="12" id="KW-1185">Reference proteome</keyword>
<dbReference type="Proteomes" id="UP001557470">
    <property type="component" value="Unassembled WGS sequence"/>
</dbReference>
<keyword evidence="3 9" id="KW-0472">Membrane</keyword>
<feature type="disulfide bond" evidence="7">
    <location>
        <begin position="90"/>
        <end position="105"/>
    </location>
</feature>
<dbReference type="PROSITE" id="PS50050">
    <property type="entry name" value="TNFR_NGFR_2"/>
    <property type="match status" value="2"/>
</dbReference>
<feature type="domain" description="TNFR-Cys" evidence="10">
    <location>
        <begin position="130"/>
        <end position="170"/>
    </location>
</feature>
<keyword evidence="5" id="KW-0675">Receptor</keyword>
<evidence type="ECO:0000256" key="3">
    <source>
        <dbReference type="ARBA" id="ARBA00023136"/>
    </source>
</evidence>
<feature type="domain" description="TNFR-Cys" evidence="10">
    <location>
        <begin position="89"/>
        <end position="129"/>
    </location>
</feature>
<dbReference type="InterPro" id="IPR001368">
    <property type="entry name" value="TNFR/NGFR_Cys_rich_reg"/>
</dbReference>
<keyword evidence="4 7" id="KW-1015">Disulfide bond</keyword>
<sequence length="398" mass="44918">MNKDNNMSPIKLLYKVFLLIWAIGCMAAAHSVLGLSQKGGGDRNRKQRDISCRQDSEHLHDNICCVNCPAGTYVKEFCTREHERGTCETCDFETYTEHDNGLPQCLKCTKCRPDQVPTRMCNITRDTECQCKPGYFCAPDQACEICKKCSRCKEHEVQVGECSSTSNTVCKTRVPKPGTISGTTLCPAVVIGVTVVVIVILVLLGFFWKRRLRRKRRDLVSNSIETPNIDDDEMPRPVEESQINQTTDLDHSQFSPLLKQNQLVRAEPSSAPDDEDNGLGDSLPNTANSSQSNLSAIPPALFPRSSPLPSPLATRQPGVMSREICNRKLSPLNGEDSLKRCFEFFEELDINYYKRFFRHLGLSDNAIANTAHLSHEDRVYELLKVWLEKVFTFYQDIN</sequence>
<dbReference type="GO" id="GO:0016020">
    <property type="term" value="C:membrane"/>
    <property type="evidence" value="ECO:0007669"/>
    <property type="project" value="UniProtKB-SubCell"/>
</dbReference>
<evidence type="ECO:0000256" key="5">
    <source>
        <dbReference type="ARBA" id="ARBA00023170"/>
    </source>
</evidence>
<accession>A0ABD0XBP3</accession>
<dbReference type="SUPFAM" id="SSF57586">
    <property type="entry name" value="TNF receptor-like"/>
    <property type="match status" value="2"/>
</dbReference>
<evidence type="ECO:0000256" key="7">
    <source>
        <dbReference type="PROSITE-ProRule" id="PRU00206"/>
    </source>
</evidence>
<evidence type="ECO:0000259" key="10">
    <source>
        <dbReference type="PROSITE" id="PS50050"/>
    </source>
</evidence>
<dbReference type="InterPro" id="IPR034024">
    <property type="entry name" value="TNFRSF10_N"/>
</dbReference>
<dbReference type="PANTHER" id="PTHR46330">
    <property type="entry name" value="TUMOR NECROSIS FACTOR RECEPTOR SUPERFAMILY MEMBER 10B"/>
    <property type="match status" value="1"/>
</dbReference>
<comment type="caution">
    <text evidence="11">The sequence shown here is derived from an EMBL/GenBank/DDBJ whole genome shotgun (WGS) entry which is preliminary data.</text>
</comment>
<evidence type="ECO:0000313" key="11">
    <source>
        <dbReference type="EMBL" id="KAL0979172.1"/>
    </source>
</evidence>
<evidence type="ECO:0000256" key="8">
    <source>
        <dbReference type="SAM" id="MobiDB-lite"/>
    </source>
</evidence>
<evidence type="ECO:0000256" key="2">
    <source>
        <dbReference type="ARBA" id="ARBA00022737"/>
    </source>
</evidence>
<dbReference type="EMBL" id="JAGEUA010000005">
    <property type="protein sequence ID" value="KAL0979172.1"/>
    <property type="molecule type" value="Genomic_DNA"/>
</dbReference>
<evidence type="ECO:0000313" key="12">
    <source>
        <dbReference type="Proteomes" id="UP001557470"/>
    </source>
</evidence>
<feature type="transmembrane region" description="Helical" evidence="9">
    <location>
        <begin position="188"/>
        <end position="208"/>
    </location>
</feature>
<organism evidence="11 12">
    <name type="scientific">Umbra pygmaea</name>
    <name type="common">Eastern mudminnow</name>
    <dbReference type="NCBI Taxonomy" id="75934"/>
    <lineage>
        <taxon>Eukaryota</taxon>
        <taxon>Metazoa</taxon>
        <taxon>Chordata</taxon>
        <taxon>Craniata</taxon>
        <taxon>Vertebrata</taxon>
        <taxon>Euteleostomi</taxon>
        <taxon>Actinopterygii</taxon>
        <taxon>Neopterygii</taxon>
        <taxon>Teleostei</taxon>
        <taxon>Protacanthopterygii</taxon>
        <taxon>Esociformes</taxon>
        <taxon>Umbridae</taxon>
        <taxon>Umbra</taxon>
    </lineage>
</organism>
<feature type="region of interest" description="Disordered" evidence="8">
    <location>
        <begin position="264"/>
        <end position="296"/>
    </location>
</feature>
<feature type="disulfide bond" evidence="7">
    <location>
        <begin position="108"/>
        <end position="121"/>
    </location>
</feature>
<keyword evidence="6" id="KW-0325">Glycoprotein</keyword>
<dbReference type="Gene3D" id="2.10.50.10">
    <property type="entry name" value="Tumor Necrosis Factor Receptor, subunit A, domain 2"/>
    <property type="match status" value="2"/>
</dbReference>
<feature type="disulfide bond" evidence="7">
    <location>
        <begin position="131"/>
        <end position="146"/>
    </location>
</feature>
<keyword evidence="9" id="KW-0812">Transmembrane</keyword>
<dbReference type="AlphaFoldDB" id="A0ABD0XBP3"/>
<evidence type="ECO:0000256" key="1">
    <source>
        <dbReference type="ARBA" id="ARBA00004370"/>
    </source>
</evidence>
<dbReference type="InterPro" id="IPR052491">
    <property type="entry name" value="TNFRSF10"/>
</dbReference>
<name>A0ABD0XBP3_UMBPY</name>
<feature type="disulfide bond" evidence="7">
    <location>
        <begin position="149"/>
        <end position="162"/>
    </location>
</feature>
<protein>
    <recommendedName>
        <fullName evidence="10">TNFR-Cys domain-containing protein</fullName>
    </recommendedName>
</protein>
<evidence type="ECO:0000256" key="4">
    <source>
        <dbReference type="ARBA" id="ARBA00023157"/>
    </source>
</evidence>
<dbReference type="InterPro" id="IPR011029">
    <property type="entry name" value="DEATH-like_dom_sf"/>
</dbReference>
<feature type="repeat" description="TNFR-Cys" evidence="7">
    <location>
        <begin position="89"/>
        <end position="129"/>
    </location>
</feature>
<dbReference type="SUPFAM" id="SSF47986">
    <property type="entry name" value="DEATH domain"/>
    <property type="match status" value="1"/>
</dbReference>
<comment type="subcellular location">
    <subcellularLocation>
        <location evidence="1">Membrane</location>
    </subcellularLocation>
</comment>
<feature type="compositionally biased region" description="Polar residues" evidence="8">
    <location>
        <begin position="283"/>
        <end position="295"/>
    </location>
</feature>
<keyword evidence="2" id="KW-0677">Repeat</keyword>
<dbReference type="Pfam" id="PF00020">
    <property type="entry name" value="TNFR_c6"/>
    <property type="match status" value="2"/>
</dbReference>
<dbReference type="SMART" id="SM00208">
    <property type="entry name" value="TNFR"/>
    <property type="match status" value="3"/>
</dbReference>
<feature type="repeat" description="TNFR-Cys" evidence="7">
    <location>
        <begin position="130"/>
        <end position="170"/>
    </location>
</feature>
<feature type="disulfide bond" evidence="7">
    <location>
        <begin position="152"/>
        <end position="170"/>
    </location>
</feature>
<dbReference type="CDD" id="cd10580">
    <property type="entry name" value="TNFRSF10"/>
    <property type="match status" value="1"/>
</dbReference>
<evidence type="ECO:0000256" key="9">
    <source>
        <dbReference type="SAM" id="Phobius"/>
    </source>
</evidence>
<dbReference type="PANTHER" id="PTHR46330:SF6">
    <property type="entry name" value="HEMATOPOIETIC DEATH RECEPTOR-RELATED"/>
    <property type="match status" value="1"/>
</dbReference>
<evidence type="ECO:0000256" key="6">
    <source>
        <dbReference type="ARBA" id="ARBA00023180"/>
    </source>
</evidence>
<proteinExistence type="predicted"/>
<keyword evidence="9" id="KW-1133">Transmembrane helix</keyword>
<reference evidence="11 12" key="1">
    <citation type="submission" date="2024-06" db="EMBL/GenBank/DDBJ databases">
        <authorList>
            <person name="Pan Q."/>
            <person name="Wen M."/>
            <person name="Jouanno E."/>
            <person name="Zahm M."/>
            <person name="Klopp C."/>
            <person name="Cabau C."/>
            <person name="Louis A."/>
            <person name="Berthelot C."/>
            <person name="Parey E."/>
            <person name="Roest Crollius H."/>
            <person name="Montfort J."/>
            <person name="Robinson-Rechavi M."/>
            <person name="Bouchez O."/>
            <person name="Lampietro C."/>
            <person name="Lopez Roques C."/>
            <person name="Donnadieu C."/>
            <person name="Postlethwait J."/>
            <person name="Bobe J."/>
            <person name="Verreycken H."/>
            <person name="Guiguen Y."/>
        </authorList>
    </citation>
    <scope>NUCLEOTIDE SEQUENCE [LARGE SCALE GENOMIC DNA]</scope>
    <source>
        <strain evidence="11">Up_M1</strain>
        <tissue evidence="11">Testis</tissue>
    </source>
</reference>
<gene>
    <name evidence="11" type="ORF">UPYG_G00181680</name>
</gene>